<evidence type="ECO:0000313" key="2">
    <source>
        <dbReference type="Proteomes" id="UP001203004"/>
    </source>
</evidence>
<dbReference type="Proteomes" id="UP001203004">
    <property type="component" value="Unassembled WGS sequence"/>
</dbReference>
<comment type="caution">
    <text evidence="1">The sequence shown here is derived from an EMBL/GenBank/DDBJ whole genome shotgun (WGS) entry which is preliminary data.</text>
</comment>
<dbReference type="RefSeq" id="WP_249101036.1">
    <property type="nucleotide sequence ID" value="NZ_JAMAST010000008.1"/>
</dbReference>
<dbReference type="Gene3D" id="3.30.70.120">
    <property type="match status" value="1"/>
</dbReference>
<dbReference type="InterPro" id="IPR015867">
    <property type="entry name" value="N-reg_PII/ATP_PRibTrfase_C"/>
</dbReference>
<sequence length="57" mass="6745">MAFDRCKIEVFIPEDYIAPLRNRLNTLSILTVGNYDHVIPYSKVKGYWRPQKLSVQF</sequence>
<gene>
    <name evidence="1" type="ORF">M3N64_08460</name>
</gene>
<protein>
    <submittedName>
        <fullName evidence="1">Uncharacterized protein</fullName>
    </submittedName>
</protein>
<accession>A0ABT0MAT8</accession>
<dbReference type="EMBL" id="JAMAST010000008">
    <property type="protein sequence ID" value="MCL1631979.1"/>
    <property type="molecule type" value="Genomic_DNA"/>
</dbReference>
<proteinExistence type="predicted"/>
<evidence type="ECO:0000313" key="1">
    <source>
        <dbReference type="EMBL" id="MCL1631979.1"/>
    </source>
</evidence>
<name>A0ABT0MAT8_9BACL</name>
<reference evidence="1 2" key="1">
    <citation type="submission" date="2022-05" db="EMBL/GenBank/DDBJ databases">
        <title>Sporolactobacillus sp nov CPB3-1, isolated from tree bark (Mangifera indica L.).</title>
        <authorList>
            <person name="Phuengjayaem S."/>
            <person name="Tanasupawat S."/>
        </authorList>
    </citation>
    <scope>NUCLEOTIDE SEQUENCE [LARGE SCALE GENOMIC DNA]</scope>
    <source>
        <strain evidence="1 2">CPB3-1</strain>
    </source>
</reference>
<keyword evidence="2" id="KW-1185">Reference proteome</keyword>
<organism evidence="1 2">
    <name type="scientific">Sporolactobacillus mangiferae</name>
    <dbReference type="NCBI Taxonomy" id="2940498"/>
    <lineage>
        <taxon>Bacteria</taxon>
        <taxon>Bacillati</taxon>
        <taxon>Bacillota</taxon>
        <taxon>Bacilli</taxon>
        <taxon>Bacillales</taxon>
        <taxon>Sporolactobacillaceae</taxon>
        <taxon>Sporolactobacillus</taxon>
    </lineage>
</organism>